<gene>
    <name evidence="1" type="primary">dthadh_1</name>
    <name evidence="1" type="ORF">GAK35_00386</name>
</gene>
<name>A0A7V8JW43_9BURK</name>
<accession>A0A7V8JW43</accession>
<evidence type="ECO:0000313" key="1">
    <source>
        <dbReference type="EMBL" id="KAF1048162.1"/>
    </source>
</evidence>
<proteinExistence type="predicted"/>
<organism evidence="1 2">
    <name type="scientific">Herbaspirillum frisingense</name>
    <dbReference type="NCBI Taxonomy" id="92645"/>
    <lineage>
        <taxon>Bacteria</taxon>
        <taxon>Pseudomonadati</taxon>
        <taxon>Pseudomonadota</taxon>
        <taxon>Betaproteobacteria</taxon>
        <taxon>Burkholderiales</taxon>
        <taxon>Oxalobacteraceae</taxon>
        <taxon>Herbaspirillum</taxon>
    </lineage>
</organism>
<comment type="caution">
    <text evidence="1">The sequence shown here is derived from an EMBL/GenBank/DDBJ whole genome shotgun (WGS) entry which is preliminary data.</text>
</comment>
<dbReference type="Proteomes" id="UP000462435">
    <property type="component" value="Unassembled WGS sequence"/>
</dbReference>
<dbReference type="Gene3D" id="3.20.20.10">
    <property type="entry name" value="Alanine racemase"/>
    <property type="match status" value="1"/>
</dbReference>
<sequence length="34" mass="3857">MTALSQLNTPAALIDIPRMQRNIARMQTRMDARA</sequence>
<evidence type="ECO:0000313" key="2">
    <source>
        <dbReference type="Proteomes" id="UP000462435"/>
    </source>
</evidence>
<dbReference type="InterPro" id="IPR029066">
    <property type="entry name" value="PLP-binding_barrel"/>
</dbReference>
<reference evidence="2" key="1">
    <citation type="journal article" date="2020" name="MBio">
        <title>Horizontal gene transfer to a defensive symbiont with a reduced genome amongst a multipartite beetle microbiome.</title>
        <authorList>
            <person name="Waterworth S.C."/>
            <person name="Florez L.V."/>
            <person name="Rees E.R."/>
            <person name="Hertweck C."/>
            <person name="Kaltenpoth M."/>
            <person name="Kwan J.C."/>
        </authorList>
    </citation>
    <scope>NUCLEOTIDE SEQUENCE [LARGE SCALE GENOMIC DNA]</scope>
</reference>
<dbReference type="AlphaFoldDB" id="A0A7V8JW43"/>
<protein>
    <submittedName>
        <fullName evidence="1">D-threo-3-hydroxyaspartate dehydratase</fullName>
    </submittedName>
</protein>
<dbReference type="EMBL" id="WNDX01000006">
    <property type="protein sequence ID" value="KAF1048162.1"/>
    <property type="molecule type" value="Genomic_DNA"/>
</dbReference>